<evidence type="ECO:0000313" key="1">
    <source>
        <dbReference type="EMBL" id="SFV51187.1"/>
    </source>
</evidence>
<proteinExistence type="predicted"/>
<dbReference type="AlphaFoldDB" id="A0A1W1BCG1"/>
<sequence length="545" mass="62482">MSNISISQKRLFLTLLLLLYTSVYAREAPPIGISNLQISLGINDYKSRAIDVITKVKDDKKIIYASGWIEHAPKDTIVTFKWYREMPNGDRYLLVKPTIKVTGSRFIYSRIVFDKKSTTKAGRYGVAVVVDDKVLASSSFEIVSSDPTVTKKSCTTFDNEVVKGYITKLLDRYPKVKREKSLNFGLYSDPKNGIIFYLQNGWYPMANSSGTIIYLSQKEKNIINKYMVRKIERFWSEDDIKDPEEFIYYSAKAIGDLSIESAKKSGERAEYAGDISIFHFDSYIVAHLVVHLNGKIDRYKSITLLWSGRELYALEITTRESDLQLGEFLSSLWYMTFCDKSSKIIKAEDIPLSKCLKPDIKSDEKLIEDLFESNRDIEKIAIDYGLKFKRYIDAQEGFSIIAPDGWKVVPATDEAIFNIKHLDKNGIYQDMMIHKISIDKKKMEAYTPKQLLEKFYKFMSTSKDGESVELTKKLKTLDIKNRLLGTFRTKEIVGGIESFQFYAMVLKDDKLYIITTIVDKANYNLGKLLSTIGIYTFVTREICGG</sequence>
<gene>
    <name evidence="1" type="ORF">MNB_SV-6-1463</name>
</gene>
<protein>
    <submittedName>
        <fullName evidence="1">Uncharacterized protein</fullName>
    </submittedName>
</protein>
<reference evidence="1" key="1">
    <citation type="submission" date="2016-10" db="EMBL/GenBank/DDBJ databases">
        <authorList>
            <person name="de Groot N.N."/>
        </authorList>
    </citation>
    <scope>NUCLEOTIDE SEQUENCE</scope>
</reference>
<dbReference type="Gene3D" id="3.40.1000.10">
    <property type="entry name" value="Mog1/PsbP, alpha/beta/alpha sandwich"/>
    <property type="match status" value="1"/>
</dbReference>
<name>A0A1W1BCG1_9ZZZZ</name>
<dbReference type="EMBL" id="FPHC01000019">
    <property type="protein sequence ID" value="SFV51187.1"/>
    <property type="molecule type" value="Genomic_DNA"/>
</dbReference>
<accession>A0A1W1BCG1</accession>
<organism evidence="1">
    <name type="scientific">hydrothermal vent metagenome</name>
    <dbReference type="NCBI Taxonomy" id="652676"/>
    <lineage>
        <taxon>unclassified sequences</taxon>
        <taxon>metagenomes</taxon>
        <taxon>ecological metagenomes</taxon>
    </lineage>
</organism>